<reference evidence="5" key="1">
    <citation type="journal article" date="2014" name="Genome Announc.">
        <title>Draft genome sequence of Rhodosporidium toruloides CECT1137, an oleaginous yeast of biotechnological interest.</title>
        <authorList>
            <person name="Morin N."/>
            <person name="Calcas X."/>
            <person name="Devillers H."/>
            <person name="Durrens P."/>
            <person name="Sherman D.J."/>
            <person name="Nicaud J.-M."/>
            <person name="Neuveglise C."/>
        </authorList>
    </citation>
    <scope>NUCLEOTIDE SEQUENCE</scope>
    <source>
        <strain evidence="5">CECT1137</strain>
    </source>
</reference>
<dbReference type="InterPro" id="IPR002347">
    <property type="entry name" value="SDR_fam"/>
</dbReference>
<name>A0A061BI26_RHOTO</name>
<dbReference type="GO" id="GO:0016491">
    <property type="term" value="F:oxidoreductase activity"/>
    <property type="evidence" value="ECO:0007669"/>
    <property type="project" value="UniProtKB-KW"/>
</dbReference>
<dbReference type="InterPro" id="IPR036291">
    <property type="entry name" value="NAD(P)-bd_dom_sf"/>
</dbReference>
<gene>
    <name evidence="5" type="ORF">RHTO0S_28e01376g</name>
</gene>
<dbReference type="CDD" id="cd05325">
    <property type="entry name" value="carb_red_sniffer_like_SDR_c"/>
    <property type="match status" value="1"/>
</dbReference>
<evidence type="ECO:0000256" key="4">
    <source>
        <dbReference type="RuleBase" id="RU000363"/>
    </source>
</evidence>
<organism evidence="5">
    <name type="scientific">Rhodotorula toruloides</name>
    <name type="common">Yeast</name>
    <name type="synonym">Rhodosporidium toruloides</name>
    <dbReference type="NCBI Taxonomy" id="5286"/>
    <lineage>
        <taxon>Eukaryota</taxon>
        <taxon>Fungi</taxon>
        <taxon>Dikarya</taxon>
        <taxon>Basidiomycota</taxon>
        <taxon>Pucciniomycotina</taxon>
        <taxon>Microbotryomycetes</taxon>
        <taxon>Sporidiobolales</taxon>
        <taxon>Sporidiobolaceae</taxon>
        <taxon>Rhodotorula</taxon>
    </lineage>
</organism>
<dbReference type="PANTHER" id="PTHR43544:SF7">
    <property type="entry name" value="NADB-LER2"/>
    <property type="match status" value="1"/>
</dbReference>
<sequence>MSSPASTVYVISGATRGIGFALTSLLAQRDDVLIFAGARDPANALPLQELAKKTGKVVPVKLEAANEQDAAALAELVQEKAGKVDVLINNAGIAEDFNKPVLATLPASFTKQFTVNALGALVLFQHLYPLLTKSASPRFFAITSGAGSTGSVALTPLSLAAYGSSKAALNHLVAHIAREHGEKDNLLATLVHPGAVSTETAKTTLEAAGIPLDPQLLNMTILTPDESASALVKLFDEAKRETHGGKFLSYNGTEIPW</sequence>
<dbReference type="Pfam" id="PF00106">
    <property type="entry name" value="adh_short"/>
    <property type="match status" value="1"/>
</dbReference>
<evidence type="ECO:0000256" key="3">
    <source>
        <dbReference type="ARBA" id="ARBA00023002"/>
    </source>
</evidence>
<dbReference type="PANTHER" id="PTHR43544">
    <property type="entry name" value="SHORT-CHAIN DEHYDROGENASE/REDUCTASE"/>
    <property type="match status" value="1"/>
</dbReference>
<evidence type="ECO:0000256" key="1">
    <source>
        <dbReference type="ARBA" id="ARBA00006484"/>
    </source>
</evidence>
<dbReference type="InterPro" id="IPR051468">
    <property type="entry name" value="Fungal_SecMetab_SDRs"/>
</dbReference>
<proteinExistence type="inferred from homology"/>
<protein>
    <submittedName>
        <fullName evidence="5">RHTO0S28e01376g1_1</fullName>
    </submittedName>
</protein>
<dbReference type="OrthoDB" id="9876299at2759"/>
<keyword evidence="3" id="KW-0560">Oxidoreductase</keyword>
<dbReference type="EMBL" id="LK052963">
    <property type="protein sequence ID" value="CDR49599.1"/>
    <property type="molecule type" value="Genomic_DNA"/>
</dbReference>
<dbReference type="SUPFAM" id="SSF51735">
    <property type="entry name" value="NAD(P)-binding Rossmann-fold domains"/>
    <property type="match status" value="1"/>
</dbReference>
<dbReference type="AlphaFoldDB" id="A0A061BI26"/>
<dbReference type="GO" id="GO:0005737">
    <property type="term" value="C:cytoplasm"/>
    <property type="evidence" value="ECO:0007669"/>
    <property type="project" value="TreeGrafter"/>
</dbReference>
<dbReference type="Gene3D" id="3.40.50.720">
    <property type="entry name" value="NAD(P)-binding Rossmann-like Domain"/>
    <property type="match status" value="1"/>
</dbReference>
<comment type="similarity">
    <text evidence="1 4">Belongs to the short-chain dehydrogenases/reductases (SDR) family.</text>
</comment>
<dbReference type="PRINTS" id="PR00080">
    <property type="entry name" value="SDRFAMILY"/>
</dbReference>
<evidence type="ECO:0000313" key="5">
    <source>
        <dbReference type="EMBL" id="CDR49599.1"/>
    </source>
</evidence>
<dbReference type="PRINTS" id="PR00081">
    <property type="entry name" value="GDHRDH"/>
</dbReference>
<evidence type="ECO:0000256" key="2">
    <source>
        <dbReference type="ARBA" id="ARBA00022857"/>
    </source>
</evidence>
<keyword evidence="2" id="KW-0521">NADP</keyword>
<accession>A0A061BI26</accession>